<proteinExistence type="predicted"/>
<dbReference type="InterPro" id="IPR018060">
    <property type="entry name" value="HTH_AraC"/>
</dbReference>
<evidence type="ECO:0000256" key="8">
    <source>
        <dbReference type="ARBA" id="ARBA00023163"/>
    </source>
</evidence>
<evidence type="ECO:0000313" key="13">
    <source>
        <dbReference type="EMBL" id="MBU9729086.1"/>
    </source>
</evidence>
<dbReference type="InterPro" id="IPR011006">
    <property type="entry name" value="CheY-like_superfamily"/>
</dbReference>
<evidence type="ECO:0000256" key="9">
    <source>
        <dbReference type="ARBA" id="ARBA00024867"/>
    </source>
</evidence>
<dbReference type="PANTHER" id="PTHR42713">
    <property type="entry name" value="HISTIDINE KINASE-RELATED"/>
    <property type="match status" value="1"/>
</dbReference>
<dbReference type="CDD" id="cd17536">
    <property type="entry name" value="REC_YesN-like"/>
    <property type="match status" value="1"/>
</dbReference>
<dbReference type="RefSeq" id="WP_158355596.1">
    <property type="nucleotide sequence ID" value="NZ_JAHQCX010000029.1"/>
</dbReference>
<dbReference type="InterPro" id="IPR009057">
    <property type="entry name" value="Homeodomain-like_sf"/>
</dbReference>
<dbReference type="Gene3D" id="1.10.10.60">
    <property type="entry name" value="Homeodomain-like"/>
    <property type="match status" value="2"/>
</dbReference>
<evidence type="ECO:0000256" key="4">
    <source>
        <dbReference type="ARBA" id="ARBA00022553"/>
    </source>
</evidence>
<keyword evidence="14" id="KW-1185">Reference proteome</keyword>
<dbReference type="PANTHER" id="PTHR42713:SF3">
    <property type="entry name" value="TRANSCRIPTIONAL REGULATORY PROTEIN HPTR"/>
    <property type="match status" value="1"/>
</dbReference>
<evidence type="ECO:0000256" key="10">
    <source>
        <dbReference type="PROSITE-ProRule" id="PRU00169"/>
    </source>
</evidence>
<dbReference type="EMBL" id="JAHQCX010000029">
    <property type="protein sequence ID" value="MBU9729086.1"/>
    <property type="molecule type" value="Genomic_DNA"/>
</dbReference>
<dbReference type="PRINTS" id="PR00032">
    <property type="entry name" value="HTHARAC"/>
</dbReference>
<sequence>MFRLLVVDDEVWIRERISQMIDWNLIQVEVIGEAADGEEALKKTRELKPDIVLTDIRMPCIDGLEFTKALKDEQLKSKVIILSGYSDFEYAQSAIKLGAFDYILKPVNDEELLNTVKRCTLLVEKEEKRDSLLQDLQKKMKANSAVMRERFILNLLNGYYPSEERARQEFRYFYKSVDHYNYLCFVVQLDELEREESVEELNLLQFGMCNITKDYADFIGENDVVLSSNGEVVCVLCCQDSLQDFLKRVVASAYEIKALIKEVFHKTVSIGIGNPCQDILNLSLSCQQARQVLLYKAYLGKDMVYHAQSMEDRSNAYRIDSYEIEKIKNHIEAGNKNEVACSVQRIISSLKEQEPVPRPLDLKAAYMDIIYSVIKSTDEFQTLPEILPTFDYLFFEKLNNIQSIDDFERNLEEISYLLIDHLLQVRSKHKRKIIGLALAYIEEHYQEPITLNDVAGEIFLNPSYFCKIFKMEMNESFTKYLMKFRVKKAVELLNDPCLKIYEIAEQVGYSDVQYFTKIFKTVTGDIPTHYRNRLK</sequence>
<dbReference type="Pfam" id="PF12833">
    <property type="entry name" value="HTH_18"/>
    <property type="match status" value="1"/>
</dbReference>
<evidence type="ECO:0000313" key="14">
    <source>
        <dbReference type="Proteomes" id="UP001314681"/>
    </source>
</evidence>
<comment type="function">
    <text evidence="9">May play the central regulatory role in sporulation. It may be an element of the effector pathway responsible for the activation of sporulation genes in response to nutritional stress. Spo0A may act in concert with spo0H (a sigma factor) to control the expression of some genes that are critical to the sporulation process.</text>
</comment>
<feature type="domain" description="HTH araC/xylS-type" evidence="11">
    <location>
        <begin position="435"/>
        <end position="533"/>
    </location>
</feature>
<feature type="modified residue" description="4-aspartylphosphate" evidence="10">
    <location>
        <position position="55"/>
    </location>
</feature>
<dbReference type="Gene3D" id="3.40.50.2300">
    <property type="match status" value="1"/>
</dbReference>
<dbReference type="Pfam" id="PF17853">
    <property type="entry name" value="GGDEF_2"/>
    <property type="match status" value="1"/>
</dbReference>
<evidence type="ECO:0000259" key="12">
    <source>
        <dbReference type="PROSITE" id="PS50110"/>
    </source>
</evidence>
<evidence type="ECO:0000256" key="7">
    <source>
        <dbReference type="ARBA" id="ARBA00023125"/>
    </source>
</evidence>
<protein>
    <recommendedName>
        <fullName evidence="2">Stage 0 sporulation protein A homolog</fullName>
    </recommendedName>
</protein>
<dbReference type="InterPro" id="IPR001789">
    <property type="entry name" value="Sig_transdc_resp-reg_receiver"/>
</dbReference>
<feature type="domain" description="Response regulatory" evidence="12">
    <location>
        <begin position="3"/>
        <end position="120"/>
    </location>
</feature>
<comment type="caution">
    <text evidence="13">The sequence shown here is derived from an EMBL/GenBank/DDBJ whole genome shotgun (WGS) entry which is preliminary data.</text>
</comment>
<dbReference type="PROSITE" id="PS01124">
    <property type="entry name" value="HTH_ARAC_FAMILY_2"/>
    <property type="match status" value="1"/>
</dbReference>
<dbReference type="InterPro" id="IPR051552">
    <property type="entry name" value="HptR"/>
</dbReference>
<keyword evidence="3" id="KW-0963">Cytoplasm</keyword>
<reference evidence="13 14" key="1">
    <citation type="submission" date="2021-06" db="EMBL/GenBank/DDBJ databases">
        <title>Description of novel taxa of the family Lachnospiraceae.</title>
        <authorList>
            <person name="Chaplin A.V."/>
            <person name="Sokolova S.R."/>
            <person name="Pikina A.P."/>
            <person name="Korzhanova M."/>
            <person name="Belova V."/>
            <person name="Korostin D."/>
            <person name="Efimov B.A."/>
        </authorList>
    </citation>
    <scope>NUCLEOTIDE SEQUENCE [LARGE SCALE GENOMIC DNA]</scope>
    <source>
        <strain evidence="13 14">ASD4241</strain>
    </source>
</reference>
<dbReference type="Pfam" id="PF00072">
    <property type="entry name" value="Response_reg"/>
    <property type="match status" value="1"/>
</dbReference>
<accession>A0ABS6KF20</accession>
<gene>
    <name evidence="13" type="ORF">KTH90_24140</name>
</gene>
<dbReference type="InterPro" id="IPR020449">
    <property type="entry name" value="Tscrpt_reg_AraC-type_HTH"/>
</dbReference>
<dbReference type="Proteomes" id="UP001314681">
    <property type="component" value="Unassembled WGS sequence"/>
</dbReference>
<dbReference type="SMART" id="SM00448">
    <property type="entry name" value="REC"/>
    <property type="match status" value="1"/>
</dbReference>
<dbReference type="PROSITE" id="PS50110">
    <property type="entry name" value="RESPONSE_REGULATORY"/>
    <property type="match status" value="1"/>
</dbReference>
<keyword evidence="8" id="KW-0804">Transcription</keyword>
<evidence type="ECO:0000256" key="5">
    <source>
        <dbReference type="ARBA" id="ARBA00023012"/>
    </source>
</evidence>
<evidence type="ECO:0000256" key="6">
    <source>
        <dbReference type="ARBA" id="ARBA00023015"/>
    </source>
</evidence>
<organism evidence="13 14">
    <name type="scientific">Diplocloster modestus</name>
    <dbReference type="NCBI Taxonomy" id="2850322"/>
    <lineage>
        <taxon>Bacteria</taxon>
        <taxon>Bacillati</taxon>
        <taxon>Bacillota</taxon>
        <taxon>Clostridia</taxon>
        <taxon>Lachnospirales</taxon>
        <taxon>Lachnospiraceae</taxon>
        <taxon>Diplocloster</taxon>
    </lineage>
</organism>
<comment type="subcellular location">
    <subcellularLocation>
        <location evidence="1">Cytoplasm</location>
    </subcellularLocation>
</comment>
<name>A0ABS6KF20_9FIRM</name>
<dbReference type="SMART" id="SM00342">
    <property type="entry name" value="HTH_ARAC"/>
    <property type="match status" value="1"/>
</dbReference>
<evidence type="ECO:0000256" key="3">
    <source>
        <dbReference type="ARBA" id="ARBA00022490"/>
    </source>
</evidence>
<keyword evidence="4 10" id="KW-0597">Phosphoprotein</keyword>
<keyword evidence="6" id="KW-0805">Transcription regulation</keyword>
<evidence type="ECO:0000259" key="11">
    <source>
        <dbReference type="PROSITE" id="PS01124"/>
    </source>
</evidence>
<dbReference type="SUPFAM" id="SSF46689">
    <property type="entry name" value="Homeodomain-like"/>
    <property type="match status" value="2"/>
</dbReference>
<evidence type="ECO:0000256" key="2">
    <source>
        <dbReference type="ARBA" id="ARBA00018672"/>
    </source>
</evidence>
<dbReference type="InterPro" id="IPR041522">
    <property type="entry name" value="CdaR_GGDEF"/>
</dbReference>
<dbReference type="SUPFAM" id="SSF52172">
    <property type="entry name" value="CheY-like"/>
    <property type="match status" value="1"/>
</dbReference>
<keyword evidence="7" id="KW-0238">DNA-binding</keyword>
<keyword evidence="5" id="KW-0902">Two-component regulatory system</keyword>
<evidence type="ECO:0000256" key="1">
    <source>
        <dbReference type="ARBA" id="ARBA00004496"/>
    </source>
</evidence>